<feature type="region of interest" description="Disordered" evidence="1">
    <location>
        <begin position="22"/>
        <end position="45"/>
    </location>
</feature>
<organism evidence="2 3">
    <name type="scientific">Candidatus Sungbacteria bacterium RIFCSPHIGHO2_01_FULL_50_25</name>
    <dbReference type="NCBI Taxonomy" id="1802265"/>
    <lineage>
        <taxon>Bacteria</taxon>
        <taxon>Candidatus Sungiibacteriota</taxon>
    </lineage>
</organism>
<evidence type="ECO:0000313" key="2">
    <source>
        <dbReference type="EMBL" id="OGZ96012.1"/>
    </source>
</evidence>
<proteinExistence type="predicted"/>
<evidence type="ECO:0000256" key="1">
    <source>
        <dbReference type="SAM" id="MobiDB-lite"/>
    </source>
</evidence>
<gene>
    <name evidence="2" type="ORF">A2847_00095</name>
</gene>
<feature type="compositionally biased region" description="Basic and acidic residues" evidence="1">
    <location>
        <begin position="35"/>
        <end position="45"/>
    </location>
</feature>
<dbReference type="EMBL" id="MHQD01000024">
    <property type="protein sequence ID" value="OGZ96012.1"/>
    <property type="molecule type" value="Genomic_DNA"/>
</dbReference>
<comment type="caution">
    <text evidence="2">The sequence shown here is derived from an EMBL/GenBank/DDBJ whole genome shotgun (WGS) entry which is preliminary data.</text>
</comment>
<protein>
    <submittedName>
        <fullName evidence="2">Uncharacterized protein</fullName>
    </submittedName>
</protein>
<reference evidence="2 3" key="1">
    <citation type="journal article" date="2016" name="Nat. Commun.">
        <title>Thousands of microbial genomes shed light on interconnected biogeochemical processes in an aquifer system.</title>
        <authorList>
            <person name="Anantharaman K."/>
            <person name="Brown C.T."/>
            <person name="Hug L.A."/>
            <person name="Sharon I."/>
            <person name="Castelle C.J."/>
            <person name="Probst A.J."/>
            <person name="Thomas B.C."/>
            <person name="Singh A."/>
            <person name="Wilkins M.J."/>
            <person name="Karaoz U."/>
            <person name="Brodie E.L."/>
            <person name="Williams K.H."/>
            <person name="Hubbard S.S."/>
            <person name="Banfield J.F."/>
        </authorList>
    </citation>
    <scope>NUCLEOTIDE SEQUENCE [LARGE SCALE GENOMIC DNA]</scope>
</reference>
<name>A0A1G2K988_9BACT</name>
<sequence length="190" mass="21769">MGESLGRKENSREEDKTFLEVMRTPETTGHASFKTPDRIKREEEDRNRLKEIEERVAHMNEVEVSEISDSREESKFEEVVVDGKTYIVEYVEKSVIAPAFGYAVFLAEGAGITGKTIIRNDLSLRVRNFVRAHELYHLRDKATWGGWIGREIRANIASGFRDPLGLLATIGASLSGERLNFYWKRIKGKY</sequence>
<dbReference type="AlphaFoldDB" id="A0A1G2K988"/>
<dbReference type="Proteomes" id="UP000178574">
    <property type="component" value="Unassembled WGS sequence"/>
</dbReference>
<accession>A0A1G2K988</accession>
<evidence type="ECO:0000313" key="3">
    <source>
        <dbReference type="Proteomes" id="UP000178574"/>
    </source>
</evidence>